<dbReference type="PANTHER" id="PTHR11141:SF22">
    <property type="entry name" value="PROTEIN TRANSPORT PROTEIN SEC23 G"/>
    <property type="match status" value="1"/>
</dbReference>
<dbReference type="eggNOG" id="KOG1986">
    <property type="taxonomic scope" value="Eukaryota"/>
</dbReference>
<dbReference type="Proteomes" id="UP000002051">
    <property type="component" value="Chromosome 3"/>
</dbReference>
<comment type="function">
    <text evidence="1">Component of the coat protein complex II (COPII) which promotes the formation of transport vesicles from the endoplasmic reticulum (ER). The coat has two main functions, the physical deformation of the endoplasmic reticulum membrane into vesicles and the selection of cargo molecules.</text>
</comment>
<keyword evidence="1" id="KW-0931">ER-Golgi transport</keyword>
<keyword evidence="1" id="KW-0968">Cytoplasmic vesicle</keyword>
<dbReference type="EnsemblPlants" id="AES71890">
    <property type="protein sequence ID" value="AES71890"/>
    <property type="gene ID" value="MTR_3g083830"/>
</dbReference>
<keyword evidence="1" id="KW-0963">Cytoplasm</keyword>
<dbReference type="GO" id="GO:0005789">
    <property type="term" value="C:endoplasmic reticulum membrane"/>
    <property type="evidence" value="ECO:0007669"/>
    <property type="project" value="UniProtKB-SubCell"/>
</dbReference>
<accession>G7JA62</accession>
<evidence type="ECO:0000313" key="4">
    <source>
        <dbReference type="Proteomes" id="UP000002051"/>
    </source>
</evidence>
<dbReference type="GO" id="GO:0016192">
    <property type="term" value="P:vesicle-mediated transport"/>
    <property type="evidence" value="ECO:0007669"/>
    <property type="project" value="UniProtKB-KW"/>
</dbReference>
<dbReference type="EMBL" id="CM001219">
    <property type="protein sequence ID" value="AES71890.1"/>
    <property type="molecule type" value="Genomic_DNA"/>
</dbReference>
<comment type="similarity">
    <text evidence="1">Belongs to the SEC23/SEC24 family. SEC23 subfamily.</text>
</comment>
<dbReference type="PaxDb" id="3880-AES71890"/>
<dbReference type="STRING" id="3880.G7JA62"/>
<keyword evidence="1" id="KW-0472">Membrane</keyword>
<protein>
    <recommendedName>
        <fullName evidence="1">Protein transport protein SEC23</fullName>
    </recommendedName>
</protein>
<sequence>MSLSNKCGSIAYFLSTLHYTTWTNTACSKAGITVAIEDIHSTYNFKSRNRSTGVAFSAALGLLECCFVNTGSRIMVFASGPGLVLDSDFWQSMRTHNDIYICNGHLAVYTSKFLENPLSAQVDLWFWLNPINLGNVEDTCLKMNFDATVEIMMSKSMELLDLAHLLGKRTVTDQTCIAFFFQASDKQTIEPDSASKHCCFSEG</sequence>
<dbReference type="InterPro" id="IPR037364">
    <property type="entry name" value="Sec23"/>
</dbReference>
<dbReference type="Gene3D" id="3.40.50.410">
    <property type="entry name" value="von Willebrand factor, type A domain"/>
    <property type="match status" value="1"/>
</dbReference>
<name>G7JA62_MEDTR</name>
<keyword evidence="1" id="KW-0813">Transport</keyword>
<keyword evidence="4" id="KW-1185">Reference proteome</keyword>
<proteinExistence type="inferred from homology"/>
<keyword evidence="1" id="KW-0862">Zinc</keyword>
<dbReference type="PANTHER" id="PTHR11141">
    <property type="entry name" value="PROTEIN TRANSPORT PROTEIN SEC23"/>
    <property type="match status" value="1"/>
</dbReference>
<dbReference type="GO" id="GO:0012507">
    <property type="term" value="C:ER to Golgi transport vesicle membrane"/>
    <property type="evidence" value="ECO:0007669"/>
    <property type="project" value="UniProtKB-SubCell"/>
</dbReference>
<gene>
    <name evidence="2" type="ordered locus">MTR_3g083830</name>
</gene>
<evidence type="ECO:0000313" key="3">
    <source>
        <dbReference type="EnsemblPlants" id="AES71890"/>
    </source>
</evidence>
<dbReference type="HOGENOM" id="CLU_1350689_0_0_1"/>
<evidence type="ECO:0000256" key="1">
    <source>
        <dbReference type="RuleBase" id="RU365030"/>
    </source>
</evidence>
<comment type="subcellular location">
    <subcellularLocation>
        <location evidence="1">Cytoplasmic vesicle</location>
        <location evidence="1">COPII-coated vesicle membrane</location>
        <topology evidence="1">Peripheral membrane protein</topology>
        <orientation evidence="1">Cytoplasmic side</orientation>
    </subcellularLocation>
    <subcellularLocation>
        <location evidence="1">Endoplasmic reticulum membrane</location>
        <topology evidence="1">Peripheral membrane protein</topology>
        <orientation evidence="1">Cytoplasmic side</orientation>
    </subcellularLocation>
</comment>
<reference evidence="3" key="3">
    <citation type="submission" date="2015-04" db="UniProtKB">
        <authorList>
            <consortium name="EnsemblPlants"/>
        </authorList>
    </citation>
    <scope>IDENTIFICATION</scope>
    <source>
        <strain evidence="3">cv. Jemalong A17</strain>
    </source>
</reference>
<keyword evidence="1" id="KW-0653">Protein transport</keyword>
<reference evidence="2 4" key="2">
    <citation type="journal article" date="2014" name="BMC Genomics">
        <title>An improved genome release (version Mt4.0) for the model legume Medicago truncatula.</title>
        <authorList>
            <person name="Tang H."/>
            <person name="Krishnakumar V."/>
            <person name="Bidwell S."/>
            <person name="Rosen B."/>
            <person name="Chan A."/>
            <person name="Zhou S."/>
            <person name="Gentzbittel L."/>
            <person name="Childs K.L."/>
            <person name="Yandell M."/>
            <person name="Gundlach H."/>
            <person name="Mayer K.F."/>
            <person name="Schwartz D.C."/>
            <person name="Town C.D."/>
        </authorList>
    </citation>
    <scope>GENOME REANNOTATION</scope>
    <source>
        <strain evidence="3 4">cv. Jemalong A17</strain>
    </source>
</reference>
<dbReference type="AlphaFoldDB" id="G7JA62"/>
<organism evidence="2 4">
    <name type="scientific">Medicago truncatula</name>
    <name type="common">Barrel medic</name>
    <name type="synonym">Medicago tribuloides</name>
    <dbReference type="NCBI Taxonomy" id="3880"/>
    <lineage>
        <taxon>Eukaryota</taxon>
        <taxon>Viridiplantae</taxon>
        <taxon>Streptophyta</taxon>
        <taxon>Embryophyta</taxon>
        <taxon>Tracheophyta</taxon>
        <taxon>Spermatophyta</taxon>
        <taxon>Magnoliopsida</taxon>
        <taxon>eudicotyledons</taxon>
        <taxon>Gunneridae</taxon>
        <taxon>Pentapetalae</taxon>
        <taxon>rosids</taxon>
        <taxon>fabids</taxon>
        <taxon>Fabales</taxon>
        <taxon>Fabaceae</taxon>
        <taxon>Papilionoideae</taxon>
        <taxon>50 kb inversion clade</taxon>
        <taxon>NPAAA clade</taxon>
        <taxon>Hologalegina</taxon>
        <taxon>IRL clade</taxon>
        <taxon>Trifolieae</taxon>
        <taxon>Medicago</taxon>
    </lineage>
</organism>
<dbReference type="GO" id="GO:0046872">
    <property type="term" value="F:metal ion binding"/>
    <property type="evidence" value="ECO:0007669"/>
    <property type="project" value="UniProtKB-KW"/>
</dbReference>
<keyword evidence="1" id="KW-0256">Endoplasmic reticulum</keyword>
<reference evidence="2 4" key="1">
    <citation type="journal article" date="2011" name="Nature">
        <title>The Medicago genome provides insight into the evolution of rhizobial symbioses.</title>
        <authorList>
            <person name="Young N.D."/>
            <person name="Debelle F."/>
            <person name="Oldroyd G.E."/>
            <person name="Geurts R."/>
            <person name="Cannon S.B."/>
            <person name="Udvardi M.K."/>
            <person name="Benedito V.A."/>
            <person name="Mayer K.F."/>
            <person name="Gouzy J."/>
            <person name="Schoof H."/>
            <person name="Van de Peer Y."/>
            <person name="Proost S."/>
            <person name="Cook D.R."/>
            <person name="Meyers B.C."/>
            <person name="Spannagl M."/>
            <person name="Cheung F."/>
            <person name="De Mita S."/>
            <person name="Krishnakumar V."/>
            <person name="Gundlach H."/>
            <person name="Zhou S."/>
            <person name="Mudge J."/>
            <person name="Bharti A.K."/>
            <person name="Murray J.D."/>
            <person name="Naoumkina M.A."/>
            <person name="Rosen B."/>
            <person name="Silverstein K.A."/>
            <person name="Tang H."/>
            <person name="Rombauts S."/>
            <person name="Zhao P.X."/>
            <person name="Zhou P."/>
            <person name="Barbe V."/>
            <person name="Bardou P."/>
            <person name="Bechner M."/>
            <person name="Bellec A."/>
            <person name="Berger A."/>
            <person name="Berges H."/>
            <person name="Bidwell S."/>
            <person name="Bisseling T."/>
            <person name="Choisne N."/>
            <person name="Couloux A."/>
            <person name="Denny R."/>
            <person name="Deshpande S."/>
            <person name="Dai X."/>
            <person name="Doyle J.J."/>
            <person name="Dudez A.M."/>
            <person name="Farmer A.D."/>
            <person name="Fouteau S."/>
            <person name="Franken C."/>
            <person name="Gibelin C."/>
            <person name="Gish J."/>
            <person name="Goldstein S."/>
            <person name="Gonzalez A.J."/>
            <person name="Green P.J."/>
            <person name="Hallab A."/>
            <person name="Hartog M."/>
            <person name="Hua A."/>
            <person name="Humphray S.J."/>
            <person name="Jeong D.H."/>
            <person name="Jing Y."/>
            <person name="Jocker A."/>
            <person name="Kenton S.M."/>
            <person name="Kim D.J."/>
            <person name="Klee K."/>
            <person name="Lai H."/>
            <person name="Lang C."/>
            <person name="Lin S."/>
            <person name="Macmil S.L."/>
            <person name="Magdelenat G."/>
            <person name="Matthews L."/>
            <person name="McCorrison J."/>
            <person name="Monaghan E.L."/>
            <person name="Mun J.H."/>
            <person name="Najar F.Z."/>
            <person name="Nicholson C."/>
            <person name="Noirot C."/>
            <person name="O'Bleness M."/>
            <person name="Paule C.R."/>
            <person name="Poulain J."/>
            <person name="Prion F."/>
            <person name="Qin B."/>
            <person name="Qu C."/>
            <person name="Retzel E.F."/>
            <person name="Riddle C."/>
            <person name="Sallet E."/>
            <person name="Samain S."/>
            <person name="Samson N."/>
            <person name="Sanders I."/>
            <person name="Saurat O."/>
            <person name="Scarpelli C."/>
            <person name="Schiex T."/>
            <person name="Segurens B."/>
            <person name="Severin A.J."/>
            <person name="Sherrier D.J."/>
            <person name="Shi R."/>
            <person name="Sims S."/>
            <person name="Singer S.R."/>
            <person name="Sinharoy S."/>
            <person name="Sterck L."/>
            <person name="Viollet A."/>
            <person name="Wang B.B."/>
            <person name="Wang K."/>
            <person name="Wang M."/>
            <person name="Wang X."/>
            <person name="Warfsmann J."/>
            <person name="Weissenbach J."/>
            <person name="White D.D."/>
            <person name="White J.D."/>
            <person name="Wiley G.B."/>
            <person name="Wincker P."/>
            <person name="Xing Y."/>
            <person name="Yang L."/>
            <person name="Yao Z."/>
            <person name="Ying F."/>
            <person name="Zhai J."/>
            <person name="Zhou L."/>
            <person name="Zuber A."/>
            <person name="Denarie J."/>
            <person name="Dixon R.A."/>
            <person name="May G.D."/>
            <person name="Schwartz D.C."/>
            <person name="Rogers J."/>
            <person name="Quetier F."/>
            <person name="Town C.D."/>
            <person name="Roe B.A."/>
        </authorList>
    </citation>
    <scope>NUCLEOTIDE SEQUENCE [LARGE SCALE GENOMIC DNA]</scope>
    <source>
        <strain evidence="2">A17</strain>
        <strain evidence="3 4">cv. Jemalong A17</strain>
    </source>
</reference>
<dbReference type="InterPro" id="IPR036465">
    <property type="entry name" value="vWFA_dom_sf"/>
</dbReference>
<dbReference type="SUPFAM" id="SSF53300">
    <property type="entry name" value="vWA-like"/>
    <property type="match status" value="1"/>
</dbReference>
<evidence type="ECO:0000313" key="2">
    <source>
        <dbReference type="EMBL" id="AES71890.1"/>
    </source>
</evidence>
<keyword evidence="1" id="KW-0479">Metal-binding</keyword>
<dbReference type="GO" id="GO:0015031">
    <property type="term" value="P:protein transport"/>
    <property type="evidence" value="ECO:0007669"/>
    <property type="project" value="UniProtKB-KW"/>
</dbReference>